<sequence length="383" mass="42328">MLNLNMLYIAACKCCIVLLLLCVANVLCYQLNAHWTTALQTGEDRNETNNDTYLIEAGQVKDTVCKDSQLTVQASQLLECVLTSWTFECDSSELTGFVITYHFNGSQCGQTQLLEPRLRKLEVSMEGRELPSKVCVHAMSKGSEIKYECGVPYIENVAVLVCIGVAILFASLSVPVMLCICCSDDGYEDLLEMHDLILEKEMEKHVLDKINAGKTGDAGLIKAMKKYVLDKIKAGKTCDAGLIKAMEMYVIDMTKAGKACDVGLKKALEMYVIDMNKTCAGLNNPNGYDTALYSHDQRDKSHGGKDVLRRADQLKENCHHVASSLNGHGVLKVEESSQQVEAATLKQEVATTEYGQEKRIVDNRPGQDIDVSSKKADVYITRL</sequence>
<feature type="transmembrane region" description="Helical" evidence="1">
    <location>
        <begin position="157"/>
        <end position="178"/>
    </location>
</feature>
<dbReference type="EMBL" id="JASAOG010000099">
    <property type="protein sequence ID" value="KAK0051844.1"/>
    <property type="molecule type" value="Genomic_DNA"/>
</dbReference>
<keyword evidence="1" id="KW-1133">Transmembrane helix</keyword>
<keyword evidence="1" id="KW-0812">Transmembrane</keyword>
<evidence type="ECO:0000256" key="1">
    <source>
        <dbReference type="SAM" id="Phobius"/>
    </source>
</evidence>
<comment type="caution">
    <text evidence="2">The sequence shown here is derived from an EMBL/GenBank/DDBJ whole genome shotgun (WGS) entry which is preliminary data.</text>
</comment>
<organism evidence="2 3">
    <name type="scientific">Biomphalaria pfeifferi</name>
    <name type="common">Bloodfluke planorb</name>
    <name type="synonym">Freshwater snail</name>
    <dbReference type="NCBI Taxonomy" id="112525"/>
    <lineage>
        <taxon>Eukaryota</taxon>
        <taxon>Metazoa</taxon>
        <taxon>Spiralia</taxon>
        <taxon>Lophotrochozoa</taxon>
        <taxon>Mollusca</taxon>
        <taxon>Gastropoda</taxon>
        <taxon>Heterobranchia</taxon>
        <taxon>Euthyneura</taxon>
        <taxon>Panpulmonata</taxon>
        <taxon>Hygrophila</taxon>
        <taxon>Lymnaeoidea</taxon>
        <taxon>Planorbidae</taxon>
        <taxon>Biomphalaria</taxon>
    </lineage>
</organism>
<name>A0AAD8F6H1_BIOPF</name>
<proteinExistence type="predicted"/>
<dbReference type="Proteomes" id="UP001233172">
    <property type="component" value="Unassembled WGS sequence"/>
</dbReference>
<evidence type="ECO:0000313" key="2">
    <source>
        <dbReference type="EMBL" id="KAK0051844.1"/>
    </source>
</evidence>
<dbReference type="AlphaFoldDB" id="A0AAD8F6H1"/>
<gene>
    <name evidence="2" type="ORF">Bpfe_018614</name>
</gene>
<reference evidence="2" key="2">
    <citation type="submission" date="2023-04" db="EMBL/GenBank/DDBJ databases">
        <authorList>
            <person name="Bu L."/>
            <person name="Lu L."/>
            <person name="Laidemitt M.R."/>
            <person name="Zhang S.M."/>
            <person name="Mutuku M."/>
            <person name="Mkoji G."/>
            <person name="Steinauer M."/>
            <person name="Loker E.S."/>
        </authorList>
    </citation>
    <scope>NUCLEOTIDE SEQUENCE</scope>
    <source>
        <strain evidence="2">KasaAsao</strain>
        <tissue evidence="2">Whole Snail</tissue>
    </source>
</reference>
<accession>A0AAD8F6H1</accession>
<evidence type="ECO:0000313" key="3">
    <source>
        <dbReference type="Proteomes" id="UP001233172"/>
    </source>
</evidence>
<protein>
    <submittedName>
        <fullName evidence="2">Uncharacterized protein</fullName>
    </submittedName>
</protein>
<keyword evidence="3" id="KW-1185">Reference proteome</keyword>
<reference evidence="2" key="1">
    <citation type="journal article" date="2023" name="PLoS Negl. Trop. Dis.">
        <title>A genome sequence for Biomphalaria pfeifferi, the major vector snail for the human-infecting parasite Schistosoma mansoni.</title>
        <authorList>
            <person name="Bu L."/>
            <person name="Lu L."/>
            <person name="Laidemitt M.R."/>
            <person name="Zhang S.M."/>
            <person name="Mutuku M."/>
            <person name="Mkoji G."/>
            <person name="Steinauer M."/>
            <person name="Loker E.S."/>
        </authorList>
    </citation>
    <scope>NUCLEOTIDE SEQUENCE</scope>
    <source>
        <strain evidence="2">KasaAsao</strain>
    </source>
</reference>
<keyword evidence="1" id="KW-0472">Membrane</keyword>
<feature type="transmembrane region" description="Helical" evidence="1">
    <location>
        <begin position="6"/>
        <end position="29"/>
    </location>
</feature>